<organism evidence="3">
    <name type="scientific">Musca domestica</name>
    <name type="common">House fly</name>
    <dbReference type="NCBI Taxonomy" id="7370"/>
    <lineage>
        <taxon>Eukaryota</taxon>
        <taxon>Metazoa</taxon>
        <taxon>Ecdysozoa</taxon>
        <taxon>Arthropoda</taxon>
        <taxon>Hexapoda</taxon>
        <taxon>Insecta</taxon>
        <taxon>Pterygota</taxon>
        <taxon>Neoptera</taxon>
        <taxon>Endopterygota</taxon>
        <taxon>Diptera</taxon>
        <taxon>Brachycera</taxon>
        <taxon>Muscomorpha</taxon>
        <taxon>Muscoidea</taxon>
        <taxon>Muscidae</taxon>
        <taxon>Musca</taxon>
    </lineage>
</organism>
<reference evidence="5" key="2">
    <citation type="submission" date="2025-04" db="UniProtKB">
        <authorList>
            <consortium name="RefSeq"/>
        </authorList>
    </citation>
    <scope>IDENTIFICATION</scope>
    <source>
        <strain evidence="5">Aabys</strain>
    </source>
</reference>
<protein>
    <submittedName>
        <fullName evidence="5">RNA-binding protein cabeza-like</fullName>
    </submittedName>
</protein>
<dbReference type="AlphaFoldDB" id="A0A1I8NJW3"/>
<sequence>MNFTYLFLVVIVFMAIFTTQIEANRRGQNGGRNKKTYAKKSNGNGGGGRGRYSGQDKRKQGRGGGGRGGSTTNELIRAGAHIGGKAVEGMGVALVQKIG</sequence>
<evidence type="ECO:0000313" key="5">
    <source>
        <dbReference type="RefSeq" id="XP_011291448.1"/>
    </source>
</evidence>
<reference evidence="3" key="1">
    <citation type="submission" date="2020-05" db="UniProtKB">
        <authorList>
            <consortium name="EnsemblMetazoa"/>
        </authorList>
    </citation>
    <scope>IDENTIFICATION</scope>
    <source>
        <strain evidence="3">Aabys</strain>
    </source>
</reference>
<accession>A0A1I8NJW3</accession>
<dbReference type="Proteomes" id="UP001652621">
    <property type="component" value="Unplaced"/>
</dbReference>
<dbReference type="VEuPathDB" id="VectorBase:MDOMA2_013993"/>
<dbReference type="GeneID" id="105261660"/>
<feature type="region of interest" description="Disordered" evidence="1">
    <location>
        <begin position="24"/>
        <end position="75"/>
    </location>
</feature>
<dbReference type="EnsemblMetazoa" id="MDOA016344-RA">
    <property type="protein sequence ID" value="MDOA016344-PA"/>
    <property type="gene ID" value="MDOA016344"/>
</dbReference>
<name>A0A1I8NJW3_MUSDO</name>
<keyword evidence="2" id="KW-0732">Signal</keyword>
<feature type="signal peptide" evidence="2">
    <location>
        <begin position="1"/>
        <end position="23"/>
    </location>
</feature>
<dbReference type="VEuPathDB" id="VectorBase:MDOA016344"/>
<proteinExistence type="predicted"/>
<dbReference type="KEGG" id="mde:105261660"/>
<feature type="chain" id="PRO_5044561783" evidence="2">
    <location>
        <begin position="24"/>
        <end position="99"/>
    </location>
</feature>
<keyword evidence="4" id="KW-1185">Reference proteome</keyword>
<evidence type="ECO:0000256" key="2">
    <source>
        <dbReference type="SAM" id="SignalP"/>
    </source>
</evidence>
<evidence type="ECO:0000313" key="3">
    <source>
        <dbReference type="EnsemblMetazoa" id="MDOA016344-PA"/>
    </source>
</evidence>
<gene>
    <name evidence="3" type="primary">105261660</name>
    <name evidence="5" type="synonym">LOC105261660</name>
</gene>
<dbReference type="RefSeq" id="XP_011291448.1">
    <property type="nucleotide sequence ID" value="XM_011293146.2"/>
</dbReference>
<evidence type="ECO:0000256" key="1">
    <source>
        <dbReference type="SAM" id="MobiDB-lite"/>
    </source>
</evidence>
<evidence type="ECO:0000313" key="4">
    <source>
        <dbReference type="Proteomes" id="UP001652621"/>
    </source>
</evidence>